<reference evidence="3 4" key="1">
    <citation type="journal article" date="2016" name="Environ. Microbiol.">
        <title>Genomic resolution of a cold subsurface aquifer community provides metabolic insights for novel microbes adapted to high CO concentrations.</title>
        <authorList>
            <person name="Probst A.J."/>
            <person name="Castelle C.J."/>
            <person name="Singh A."/>
            <person name="Brown C.T."/>
            <person name="Anantharaman K."/>
            <person name="Sharon I."/>
            <person name="Hug L.A."/>
            <person name="Burstein D."/>
            <person name="Emerson J.B."/>
            <person name="Thomas B.C."/>
            <person name="Banfield J.F."/>
        </authorList>
    </citation>
    <scope>NUCLEOTIDE SEQUENCE [LARGE SCALE GENOMIC DNA]</scope>
    <source>
        <strain evidence="3">CG1_02_47_685</strain>
    </source>
</reference>
<dbReference type="AlphaFoldDB" id="A0A1J4V8H0"/>
<dbReference type="EMBL" id="MNVO01000006">
    <property type="protein sequence ID" value="OIO33466.1"/>
    <property type="molecule type" value="Genomic_DNA"/>
</dbReference>
<proteinExistence type="predicted"/>
<evidence type="ECO:0000313" key="4">
    <source>
        <dbReference type="Proteomes" id="UP000183206"/>
    </source>
</evidence>
<dbReference type="Proteomes" id="UP000183206">
    <property type="component" value="Unassembled WGS sequence"/>
</dbReference>
<dbReference type="Pfam" id="PF13439">
    <property type="entry name" value="Glyco_transf_4"/>
    <property type="match status" value="1"/>
</dbReference>
<dbReference type="PANTHER" id="PTHR45947:SF3">
    <property type="entry name" value="SULFOQUINOVOSYL TRANSFERASE SQD2"/>
    <property type="match status" value="1"/>
</dbReference>
<feature type="domain" description="Glycosyltransferase subfamily 4-like N-terminal" evidence="2">
    <location>
        <begin position="20"/>
        <end position="198"/>
    </location>
</feature>
<dbReference type="Pfam" id="PF00534">
    <property type="entry name" value="Glycos_transf_1"/>
    <property type="match status" value="1"/>
</dbReference>
<comment type="caution">
    <text evidence="3">The sequence shown here is derived from an EMBL/GenBank/DDBJ whole genome shotgun (WGS) entry which is preliminary data.</text>
</comment>
<dbReference type="SUPFAM" id="SSF53756">
    <property type="entry name" value="UDP-Glycosyltransferase/glycogen phosphorylase"/>
    <property type="match status" value="1"/>
</dbReference>
<evidence type="ECO:0000259" key="1">
    <source>
        <dbReference type="Pfam" id="PF00534"/>
    </source>
</evidence>
<evidence type="ECO:0008006" key="5">
    <source>
        <dbReference type="Google" id="ProtNLM"/>
    </source>
</evidence>
<protein>
    <recommendedName>
        <fullName evidence="5">Glycosyl transferase family 1 domain-containing protein</fullName>
    </recommendedName>
</protein>
<dbReference type="InterPro" id="IPR028098">
    <property type="entry name" value="Glyco_trans_4-like_N"/>
</dbReference>
<dbReference type="PANTHER" id="PTHR45947">
    <property type="entry name" value="SULFOQUINOVOSYL TRANSFERASE SQD2"/>
    <property type="match status" value="1"/>
</dbReference>
<name>A0A1J4V8H0_9BACT</name>
<dbReference type="STRING" id="1805282.AUJ44_00315"/>
<dbReference type="GO" id="GO:0016757">
    <property type="term" value="F:glycosyltransferase activity"/>
    <property type="evidence" value="ECO:0007669"/>
    <property type="project" value="InterPro"/>
</dbReference>
<dbReference type="InterPro" id="IPR050194">
    <property type="entry name" value="Glycosyltransferase_grp1"/>
</dbReference>
<feature type="domain" description="Glycosyl transferase family 1" evidence="1">
    <location>
        <begin position="212"/>
        <end position="380"/>
    </location>
</feature>
<organism evidence="3 4">
    <name type="scientific">Candidatus Nomurabacteria bacterium CG1_02_47_685</name>
    <dbReference type="NCBI Taxonomy" id="1805282"/>
    <lineage>
        <taxon>Bacteria</taxon>
        <taxon>Candidatus Nomuraibacteriota</taxon>
    </lineage>
</organism>
<dbReference type="InterPro" id="IPR001296">
    <property type="entry name" value="Glyco_trans_1"/>
</dbReference>
<evidence type="ECO:0000313" key="3">
    <source>
        <dbReference type="EMBL" id="OIO33466.1"/>
    </source>
</evidence>
<accession>A0A1J4V8H0</accession>
<gene>
    <name evidence="3" type="ORF">AUJ44_00315</name>
</gene>
<sequence length="409" mass="46181">MTTNKKKILIFSLVYYPSHVGGAEVAIKEITDRVDPKEIEFDMVCLRFDRNLPATEKIGNVTVYRIGFTANKPTMADLRKFPLHLNKFFFQFSATWKAHRLHRKRKYDAVWAMMAHSTGVPAGLFKTFHPSVPYILTLQEGDPIDYLQKKMRPVYPLFVRGFTKADTVQAISTFLANWARAMGFKGKLEIIPNAVNTKHFSQTYSQADLNALKQKLGKKRDDVYIITTSRLVKKNAVDDVIKSLALLPEQFKFLVLGIGPDEALLRALAQKKGVEDRVMFLGQIDHKETPKYLKISDIFTRPSLSEGMGNSFVEAMAAELPVVATQEGGIADFLFDPDLNPEKKPTGLAVSPRDPEGLAKQFKRFAEDTALRERIVANARALAFAKYDWDLIASDMKKSVFGPMVVRNK</sequence>
<dbReference type="CDD" id="cd03801">
    <property type="entry name" value="GT4_PimA-like"/>
    <property type="match status" value="1"/>
</dbReference>
<dbReference type="Gene3D" id="3.40.50.2000">
    <property type="entry name" value="Glycogen Phosphorylase B"/>
    <property type="match status" value="2"/>
</dbReference>
<evidence type="ECO:0000259" key="2">
    <source>
        <dbReference type="Pfam" id="PF13439"/>
    </source>
</evidence>